<evidence type="ECO:0000256" key="1">
    <source>
        <dbReference type="SAM" id="Phobius"/>
    </source>
</evidence>
<dbReference type="OrthoDB" id="370375at2"/>
<comment type="caution">
    <text evidence="2">The sequence shown here is derived from an EMBL/GenBank/DDBJ whole genome shotgun (WGS) entry which is preliminary data.</text>
</comment>
<accession>A0A2N8S5X3</accession>
<protein>
    <submittedName>
        <fullName evidence="2">DUF2784 domain-containing protein</fullName>
    </submittedName>
</protein>
<sequence length="130" mass="14687">MLYRMGADAVLLLHLGFILFVLLGGLLVAWKRGFVLIHVPAIVWGVFVELSGRACPLTHWENLLRRLAGGAGYEAGFIEHYLLPLIYPAWLSTPVQYLLAAVVVLANLLIYGWVLWRQRRSTVAHQLPRE</sequence>
<feature type="transmembrane region" description="Helical" evidence="1">
    <location>
        <begin position="36"/>
        <end position="55"/>
    </location>
</feature>
<gene>
    <name evidence="2" type="ORF">CXK92_00720</name>
</gene>
<keyword evidence="1" id="KW-0472">Membrane</keyword>
<dbReference type="RefSeq" id="WP_102823169.1">
    <property type="nucleotide sequence ID" value="NZ_CP139348.1"/>
</dbReference>
<keyword evidence="1" id="KW-0812">Transmembrane</keyword>
<dbReference type="EMBL" id="POUN01000001">
    <property type="protein sequence ID" value="PNF82032.1"/>
    <property type="molecule type" value="Genomic_DNA"/>
</dbReference>
<evidence type="ECO:0000313" key="2">
    <source>
        <dbReference type="EMBL" id="PNF82032.1"/>
    </source>
</evidence>
<feature type="transmembrane region" description="Helical" evidence="1">
    <location>
        <begin position="96"/>
        <end position="116"/>
    </location>
</feature>
<dbReference type="Pfam" id="PF10861">
    <property type="entry name" value="DUF2784"/>
    <property type="match status" value="1"/>
</dbReference>
<dbReference type="Proteomes" id="UP000235925">
    <property type="component" value="Unassembled WGS sequence"/>
</dbReference>
<evidence type="ECO:0000313" key="3">
    <source>
        <dbReference type="Proteomes" id="UP000235925"/>
    </source>
</evidence>
<organism evidence="2 3">
    <name type="scientific">Stutzerimonas stutzeri</name>
    <name type="common">Pseudomonas stutzeri</name>
    <dbReference type="NCBI Taxonomy" id="316"/>
    <lineage>
        <taxon>Bacteria</taxon>
        <taxon>Pseudomonadati</taxon>
        <taxon>Pseudomonadota</taxon>
        <taxon>Gammaproteobacteria</taxon>
        <taxon>Pseudomonadales</taxon>
        <taxon>Pseudomonadaceae</taxon>
        <taxon>Stutzerimonas</taxon>
    </lineage>
</organism>
<dbReference type="AlphaFoldDB" id="A0A2N8S5X3"/>
<feature type="transmembrane region" description="Helical" evidence="1">
    <location>
        <begin position="12"/>
        <end position="30"/>
    </location>
</feature>
<reference evidence="2 3" key="1">
    <citation type="submission" date="2018-01" db="EMBL/GenBank/DDBJ databases">
        <title>Denitrification phenotypes of diverse strains of Pseudomonas stutzeri.</title>
        <authorList>
            <person name="Milligan D.A."/>
            <person name="Bergaust L."/>
            <person name="Bakken L.R."/>
            <person name="Frostegard A."/>
        </authorList>
    </citation>
    <scope>NUCLEOTIDE SEQUENCE [LARGE SCALE GENOMIC DNA]</scope>
    <source>
        <strain evidence="2 3">KC</strain>
    </source>
</reference>
<dbReference type="InterPro" id="IPR021218">
    <property type="entry name" value="DUF2784"/>
</dbReference>
<proteinExistence type="predicted"/>
<keyword evidence="1" id="KW-1133">Transmembrane helix</keyword>
<name>A0A2N8S5X3_STUST</name>